<feature type="compositionally biased region" description="Basic and acidic residues" evidence="6">
    <location>
        <begin position="539"/>
        <end position="550"/>
    </location>
</feature>
<dbReference type="EMBL" id="JABFUD020000024">
    <property type="protein sequence ID" value="KAI5060348.1"/>
    <property type="molecule type" value="Genomic_DNA"/>
</dbReference>
<comment type="subcellular location">
    <subcellularLocation>
        <location evidence="1">Membrane</location>
        <topology evidence="1">Multi-pass membrane protein</topology>
    </subcellularLocation>
</comment>
<keyword evidence="2" id="KW-0813">Transport</keyword>
<feature type="compositionally biased region" description="Basic and acidic residues" evidence="6">
    <location>
        <begin position="8"/>
        <end position="19"/>
    </location>
</feature>
<evidence type="ECO:0000313" key="8">
    <source>
        <dbReference type="EMBL" id="KAI5060348.1"/>
    </source>
</evidence>
<dbReference type="PRINTS" id="PR00783">
    <property type="entry name" value="MINTRINSICP"/>
</dbReference>
<dbReference type="Proteomes" id="UP000886520">
    <property type="component" value="Chromosome 24"/>
</dbReference>
<feature type="region of interest" description="Disordered" evidence="6">
    <location>
        <begin position="531"/>
        <end position="550"/>
    </location>
</feature>
<dbReference type="GO" id="GO:0016020">
    <property type="term" value="C:membrane"/>
    <property type="evidence" value="ECO:0007669"/>
    <property type="project" value="UniProtKB-SubCell"/>
</dbReference>
<evidence type="ECO:0000256" key="7">
    <source>
        <dbReference type="SAM" id="Phobius"/>
    </source>
</evidence>
<keyword evidence="4 7" id="KW-1133">Transmembrane helix</keyword>
<feature type="region of interest" description="Disordered" evidence="6">
    <location>
        <begin position="1"/>
        <end position="40"/>
    </location>
</feature>
<name>A0A9D4U3L8_ADICA</name>
<keyword evidence="3 7" id="KW-0812">Transmembrane</keyword>
<dbReference type="PROSITE" id="PS00221">
    <property type="entry name" value="MIP"/>
    <property type="match status" value="1"/>
</dbReference>
<evidence type="ECO:0000313" key="9">
    <source>
        <dbReference type="Proteomes" id="UP000886520"/>
    </source>
</evidence>
<keyword evidence="5 7" id="KW-0472">Membrane</keyword>
<comment type="caution">
    <text evidence="8">The sequence shown here is derived from an EMBL/GenBank/DDBJ whole genome shotgun (WGS) entry which is preliminary data.</text>
</comment>
<feature type="transmembrane region" description="Helical" evidence="7">
    <location>
        <begin position="142"/>
        <end position="167"/>
    </location>
</feature>
<accession>A0A9D4U3L8</accession>
<organism evidence="8 9">
    <name type="scientific">Adiantum capillus-veneris</name>
    <name type="common">Maidenhair fern</name>
    <dbReference type="NCBI Taxonomy" id="13818"/>
    <lineage>
        <taxon>Eukaryota</taxon>
        <taxon>Viridiplantae</taxon>
        <taxon>Streptophyta</taxon>
        <taxon>Embryophyta</taxon>
        <taxon>Tracheophyta</taxon>
        <taxon>Polypodiopsida</taxon>
        <taxon>Polypodiidae</taxon>
        <taxon>Polypodiales</taxon>
        <taxon>Pteridineae</taxon>
        <taxon>Pteridaceae</taxon>
        <taxon>Vittarioideae</taxon>
        <taxon>Adiantum</taxon>
    </lineage>
</organism>
<dbReference type="PANTHER" id="PTHR47002">
    <property type="entry name" value="AQUAPORIN-LIKE"/>
    <property type="match status" value="1"/>
</dbReference>
<feature type="transmembrane region" description="Helical" evidence="7">
    <location>
        <begin position="217"/>
        <end position="238"/>
    </location>
</feature>
<evidence type="ECO:0000256" key="2">
    <source>
        <dbReference type="ARBA" id="ARBA00022448"/>
    </source>
</evidence>
<dbReference type="Gene3D" id="1.20.1080.10">
    <property type="entry name" value="Glycerol uptake facilitator protein"/>
    <property type="match status" value="1"/>
</dbReference>
<evidence type="ECO:0000256" key="6">
    <source>
        <dbReference type="SAM" id="MobiDB-lite"/>
    </source>
</evidence>
<evidence type="ECO:0000256" key="5">
    <source>
        <dbReference type="ARBA" id="ARBA00023136"/>
    </source>
</evidence>
<protein>
    <submittedName>
        <fullName evidence="8">Uncharacterized protein</fullName>
    </submittedName>
</protein>
<gene>
    <name evidence="8" type="ORF">GOP47_0024768</name>
</gene>
<feature type="transmembrane region" description="Helical" evidence="7">
    <location>
        <begin position="280"/>
        <end position="303"/>
    </location>
</feature>
<sequence length="550" mass="59561">MLGEQEIVELRSASDERRVPASSLSPTLSPSASLPRSRSSATILLRSSSRVIPNGETHAATEIKEAEEKVRQAQVGKHDGTAQKEISIASGTMATGKGGTQRHTTLGRIKQASVNEDGTHWDSKMRHESAYSRDLGMWRSSVVELMATLVLTFTSVAAVIACLRADFSYPRISVAITQFLIYTMCIVAAAPLSGGHLNPSFSFACILIGHISPLRGLLYIVAQSAGSVLGALFVRAAVPSDVAQMYYLGGCLLKQQVVDANLNTISSVGADSGPALVAELFFSFLLIAVALPLLILCPTSRCPAPAWRGQPSRKQNFTSFMDPALLRAAFIIGLLLGLLIFVSGQLLSPGYTSAGMNPARCFGPAVAEGGADLWRPQWVFWLGPFLAALLFAVLYGIIFYNHPYRRSYEDGRYLAHQDHNGEAKLPLVGVSENPASRVDELRQTSIQMPALPHGSLLTDPIPKRMDVFLHIKATMQPPDRSTADECDKSVHPFSTKSPLAVEASASIDDQRHFIVDHANLSLRHLMELPSTSSNSTTLKLEKLLKDTEES</sequence>
<feature type="transmembrane region" description="Helical" evidence="7">
    <location>
        <begin position="324"/>
        <end position="347"/>
    </location>
</feature>
<proteinExistence type="predicted"/>
<dbReference type="PANTHER" id="PTHR47002:SF2">
    <property type="entry name" value="AQUAPORIN AQPAE.A-LIKE"/>
    <property type="match status" value="1"/>
</dbReference>
<evidence type="ECO:0000256" key="1">
    <source>
        <dbReference type="ARBA" id="ARBA00004141"/>
    </source>
</evidence>
<evidence type="ECO:0000256" key="4">
    <source>
        <dbReference type="ARBA" id="ARBA00022989"/>
    </source>
</evidence>
<dbReference type="InterPro" id="IPR022357">
    <property type="entry name" value="MIP_CS"/>
</dbReference>
<feature type="transmembrane region" description="Helical" evidence="7">
    <location>
        <begin position="378"/>
        <end position="400"/>
    </location>
</feature>
<dbReference type="InterPro" id="IPR023271">
    <property type="entry name" value="Aquaporin-like"/>
</dbReference>
<feature type="compositionally biased region" description="Low complexity" evidence="6">
    <location>
        <begin position="20"/>
        <end position="40"/>
    </location>
</feature>
<dbReference type="Pfam" id="PF00230">
    <property type="entry name" value="MIP"/>
    <property type="match status" value="2"/>
</dbReference>
<dbReference type="InterPro" id="IPR000425">
    <property type="entry name" value="MIP"/>
</dbReference>
<dbReference type="AlphaFoldDB" id="A0A9D4U3L8"/>
<dbReference type="SUPFAM" id="SSF81338">
    <property type="entry name" value="Aquaporin-like"/>
    <property type="match status" value="1"/>
</dbReference>
<feature type="transmembrane region" description="Helical" evidence="7">
    <location>
        <begin position="179"/>
        <end position="197"/>
    </location>
</feature>
<dbReference type="GO" id="GO:0015267">
    <property type="term" value="F:channel activity"/>
    <property type="evidence" value="ECO:0007669"/>
    <property type="project" value="InterPro"/>
</dbReference>
<keyword evidence="9" id="KW-1185">Reference proteome</keyword>
<dbReference type="OrthoDB" id="3222at2759"/>
<evidence type="ECO:0000256" key="3">
    <source>
        <dbReference type="ARBA" id="ARBA00022692"/>
    </source>
</evidence>
<reference evidence="8" key="1">
    <citation type="submission" date="2021-01" db="EMBL/GenBank/DDBJ databases">
        <title>Adiantum capillus-veneris genome.</title>
        <authorList>
            <person name="Fang Y."/>
            <person name="Liao Q."/>
        </authorList>
    </citation>
    <scope>NUCLEOTIDE SEQUENCE</scope>
    <source>
        <strain evidence="8">H3</strain>
        <tissue evidence="8">Leaf</tissue>
    </source>
</reference>